<gene>
    <name evidence="1" type="ORF">FVE85_8374</name>
</gene>
<dbReference type="EMBL" id="VRMN01000011">
    <property type="protein sequence ID" value="KAA8491892.1"/>
    <property type="molecule type" value="Genomic_DNA"/>
</dbReference>
<dbReference type="Gene3D" id="3.10.490.10">
    <property type="entry name" value="Gamma-glutamyl cyclotransferase-like"/>
    <property type="match status" value="1"/>
</dbReference>
<name>A0A5J4YLM5_PORPP</name>
<dbReference type="Proteomes" id="UP000324585">
    <property type="component" value="Unassembled WGS sequence"/>
</dbReference>
<keyword evidence="2" id="KW-1185">Reference proteome</keyword>
<evidence type="ECO:0000313" key="1">
    <source>
        <dbReference type="EMBL" id="KAA8491892.1"/>
    </source>
</evidence>
<dbReference type="OrthoDB" id="2017317at2759"/>
<dbReference type="AlphaFoldDB" id="A0A5J4YLM5"/>
<organism evidence="1 2">
    <name type="scientific">Porphyridium purpureum</name>
    <name type="common">Red alga</name>
    <name type="synonym">Porphyridium cruentum</name>
    <dbReference type="NCBI Taxonomy" id="35688"/>
    <lineage>
        <taxon>Eukaryota</taxon>
        <taxon>Rhodophyta</taxon>
        <taxon>Bangiophyceae</taxon>
        <taxon>Porphyridiales</taxon>
        <taxon>Porphyridiaceae</taxon>
        <taxon>Porphyridium</taxon>
    </lineage>
</organism>
<proteinExistence type="predicted"/>
<sequence>MAAPTEHPHGEAEIQQLIKKMASDHQPSHTLRDIEASDRERGIVRPDLVYRDVVYNFAIGANIYPPFSLKSSRGFEEGIHYVSFELAWVQGYRLAFDLACVPPFEPSFASLRNVQDQHSASTTRDALWNYDVQVDGCVYGALIEMTGLEYNKLFVTEGGRHTDPPYTEIVVDCRTSSGRVVQAVAFSVTPHRRAPGDWDVPPSSRYLEKIIKGAVALQVPEAYLMKLRRVKSVRAYAGEVATLCYRALMFGYFQIESSPLARRGSFWRSCVTFGFYVGLPALAVRQALDEVCLKLGPDTHTPVKRFVKAVSDVSSLCLTVPVITWFQTIKLGMRAANRLRFHVVL</sequence>
<protein>
    <submittedName>
        <fullName evidence="1">Uncharacterized protein</fullName>
    </submittedName>
</protein>
<reference evidence="2" key="1">
    <citation type="journal article" date="2019" name="Nat. Commun.">
        <title>Expansion of phycobilisome linker gene families in mesophilic red algae.</title>
        <authorList>
            <person name="Lee J."/>
            <person name="Kim D."/>
            <person name="Bhattacharya D."/>
            <person name="Yoon H.S."/>
        </authorList>
    </citation>
    <scope>NUCLEOTIDE SEQUENCE [LARGE SCALE GENOMIC DNA]</scope>
    <source>
        <strain evidence="2">CCMP 1328</strain>
    </source>
</reference>
<accession>A0A5J4YLM5</accession>
<evidence type="ECO:0000313" key="2">
    <source>
        <dbReference type="Proteomes" id="UP000324585"/>
    </source>
</evidence>
<comment type="caution">
    <text evidence="1">The sequence shown here is derived from an EMBL/GenBank/DDBJ whole genome shotgun (WGS) entry which is preliminary data.</text>
</comment>
<dbReference type="Pfam" id="PF13772">
    <property type="entry name" value="AIG2_2"/>
    <property type="match status" value="1"/>
</dbReference>